<accession>A0A818GDU2</accession>
<dbReference type="InterPro" id="IPR043729">
    <property type="entry name" value="DUF5672"/>
</dbReference>
<evidence type="ECO:0000313" key="5">
    <source>
        <dbReference type="Proteomes" id="UP000663823"/>
    </source>
</evidence>
<feature type="signal peptide" evidence="1">
    <location>
        <begin position="1"/>
        <end position="25"/>
    </location>
</feature>
<feature type="chain" id="PRO_5035691702" description="DUF5672 domain-containing protein" evidence="1">
    <location>
        <begin position="26"/>
        <end position="231"/>
    </location>
</feature>
<dbReference type="EMBL" id="CAJNOO010000493">
    <property type="protein sequence ID" value="CAF0959309.1"/>
    <property type="molecule type" value="Genomic_DNA"/>
</dbReference>
<gene>
    <name evidence="4" type="ORF">OTI717_LOCUS1076</name>
    <name evidence="3" type="ORF">RFH988_LOCUS12054</name>
</gene>
<sequence length="231" mass="26736">MKKLIILFLGLIFILIGYHLFKSDCANCEFEKNISSRSIYLSKNLYPCIAVLVEFRITNRIITIVQNVNDHIPSTWPIQIFYGKDNEDLIKNSTLAPLIASGKIFLTLMDQVCDYARTNELYTDPKFWQRVRGEKVLLFQIDSIMCSNSPHKITDFLQYDFIGAPWDPSWFGPSEHLVVSPWDKETQEDIWYSLNLHRVNGLIAPVNIAKTFSVETVYYESPLAVHRLPNI</sequence>
<dbReference type="OrthoDB" id="10025998at2759"/>
<keyword evidence="1" id="KW-0732">Signal</keyword>
<reference evidence="4" key="1">
    <citation type="submission" date="2021-02" db="EMBL/GenBank/DDBJ databases">
        <authorList>
            <person name="Nowell W R."/>
        </authorList>
    </citation>
    <scope>NUCLEOTIDE SEQUENCE</scope>
</reference>
<protein>
    <recommendedName>
        <fullName evidence="2">DUF5672 domain-containing protein</fullName>
    </recommendedName>
</protein>
<dbReference type="Pfam" id="PF18922">
    <property type="entry name" value="DUF5672"/>
    <property type="match status" value="1"/>
</dbReference>
<evidence type="ECO:0000259" key="2">
    <source>
        <dbReference type="Pfam" id="PF18922"/>
    </source>
</evidence>
<name>A0A818GDU2_9BILA</name>
<comment type="caution">
    <text evidence="4">The sequence shown here is derived from an EMBL/GenBank/DDBJ whole genome shotgun (WGS) entry which is preliminary data.</text>
</comment>
<organism evidence="4 5">
    <name type="scientific">Rotaria sordida</name>
    <dbReference type="NCBI Taxonomy" id="392033"/>
    <lineage>
        <taxon>Eukaryota</taxon>
        <taxon>Metazoa</taxon>
        <taxon>Spiralia</taxon>
        <taxon>Gnathifera</taxon>
        <taxon>Rotifera</taxon>
        <taxon>Eurotatoria</taxon>
        <taxon>Bdelloidea</taxon>
        <taxon>Philodinida</taxon>
        <taxon>Philodinidae</taxon>
        <taxon>Rotaria</taxon>
    </lineage>
</organism>
<dbReference type="Proteomes" id="UP000663882">
    <property type="component" value="Unassembled WGS sequence"/>
</dbReference>
<feature type="domain" description="DUF5672" evidence="2">
    <location>
        <begin position="115"/>
        <end position="170"/>
    </location>
</feature>
<evidence type="ECO:0000313" key="4">
    <source>
        <dbReference type="EMBL" id="CAF3490124.1"/>
    </source>
</evidence>
<proteinExistence type="predicted"/>
<dbReference type="Proteomes" id="UP000663823">
    <property type="component" value="Unassembled WGS sequence"/>
</dbReference>
<evidence type="ECO:0000313" key="3">
    <source>
        <dbReference type="EMBL" id="CAF0959309.1"/>
    </source>
</evidence>
<dbReference type="AlphaFoldDB" id="A0A818GDU2"/>
<evidence type="ECO:0000256" key="1">
    <source>
        <dbReference type="SAM" id="SignalP"/>
    </source>
</evidence>
<dbReference type="EMBL" id="CAJOAX010000042">
    <property type="protein sequence ID" value="CAF3490124.1"/>
    <property type="molecule type" value="Genomic_DNA"/>
</dbReference>